<dbReference type="InterPro" id="IPR011009">
    <property type="entry name" value="Kinase-like_dom_sf"/>
</dbReference>
<dbReference type="InterPro" id="IPR002575">
    <property type="entry name" value="Aminoglycoside_PTrfase"/>
</dbReference>
<dbReference type="AlphaFoldDB" id="A0A165BQ53"/>
<dbReference type="InParanoid" id="A0A165BQ53"/>
<dbReference type="EMBL" id="KV427664">
    <property type="protein sequence ID" value="KZT01453.1"/>
    <property type="molecule type" value="Genomic_DNA"/>
</dbReference>
<dbReference type="RefSeq" id="XP_040759193.1">
    <property type="nucleotide sequence ID" value="XM_040909984.1"/>
</dbReference>
<evidence type="ECO:0000313" key="2">
    <source>
        <dbReference type="EMBL" id="KZT01453.1"/>
    </source>
</evidence>
<feature type="domain" description="Aminoglycoside phosphotransferase" evidence="1">
    <location>
        <begin position="73"/>
        <end position="142"/>
    </location>
</feature>
<dbReference type="PANTHER" id="PTHR21310:SF15">
    <property type="entry name" value="AMINOGLYCOSIDE PHOSPHOTRANSFERASE DOMAIN-CONTAINING PROTEIN"/>
    <property type="match status" value="1"/>
</dbReference>
<evidence type="ECO:0000313" key="3">
    <source>
        <dbReference type="Proteomes" id="UP000076871"/>
    </source>
</evidence>
<accession>A0A165BQ53</accession>
<protein>
    <recommendedName>
        <fullName evidence="1">Aminoglycoside phosphotransferase domain-containing protein</fullName>
    </recommendedName>
</protein>
<dbReference type="InterPro" id="IPR051678">
    <property type="entry name" value="AGP_Transferase"/>
</dbReference>
<dbReference type="OrthoDB" id="5598852at2759"/>
<gene>
    <name evidence="2" type="ORF">LAESUDRAFT_731157</name>
</gene>
<dbReference type="SUPFAM" id="SSF56112">
    <property type="entry name" value="Protein kinase-like (PK-like)"/>
    <property type="match status" value="1"/>
</dbReference>
<keyword evidence="3" id="KW-1185">Reference proteome</keyword>
<dbReference type="Gene3D" id="3.90.1200.10">
    <property type="match status" value="1"/>
</dbReference>
<dbReference type="GeneID" id="63827013"/>
<dbReference type="PANTHER" id="PTHR21310">
    <property type="entry name" value="AMINOGLYCOSIDE PHOSPHOTRANSFERASE-RELATED-RELATED"/>
    <property type="match status" value="1"/>
</dbReference>
<organism evidence="2 3">
    <name type="scientific">Laetiporus sulphureus 93-53</name>
    <dbReference type="NCBI Taxonomy" id="1314785"/>
    <lineage>
        <taxon>Eukaryota</taxon>
        <taxon>Fungi</taxon>
        <taxon>Dikarya</taxon>
        <taxon>Basidiomycota</taxon>
        <taxon>Agaricomycotina</taxon>
        <taxon>Agaricomycetes</taxon>
        <taxon>Polyporales</taxon>
        <taxon>Laetiporus</taxon>
    </lineage>
</organism>
<sequence>MSPTELDHIADQLSVILNEMRSFKSTVLGSLSGGPYNNRFMPYPWNPSRPFSSVEEYLQHNRGMFLEFCGLEYVNDLFSCFPTDSSVYLTHGDLLPRNILVCGSTITAIIDWETAGFYPEFWEYCRMHYPGLMTPGWAHVLHRIFPEPRREKQIEAVARIINDLHYNSCF</sequence>
<reference evidence="2 3" key="1">
    <citation type="journal article" date="2016" name="Mol. Biol. Evol.">
        <title>Comparative Genomics of Early-Diverging Mushroom-Forming Fungi Provides Insights into the Origins of Lignocellulose Decay Capabilities.</title>
        <authorList>
            <person name="Nagy L.G."/>
            <person name="Riley R."/>
            <person name="Tritt A."/>
            <person name="Adam C."/>
            <person name="Daum C."/>
            <person name="Floudas D."/>
            <person name="Sun H."/>
            <person name="Yadav J.S."/>
            <person name="Pangilinan J."/>
            <person name="Larsson K.H."/>
            <person name="Matsuura K."/>
            <person name="Barry K."/>
            <person name="Labutti K."/>
            <person name="Kuo R."/>
            <person name="Ohm R.A."/>
            <person name="Bhattacharya S.S."/>
            <person name="Shirouzu T."/>
            <person name="Yoshinaga Y."/>
            <person name="Martin F.M."/>
            <person name="Grigoriev I.V."/>
            <person name="Hibbett D.S."/>
        </authorList>
    </citation>
    <scope>NUCLEOTIDE SEQUENCE [LARGE SCALE GENOMIC DNA]</scope>
    <source>
        <strain evidence="2 3">93-53</strain>
    </source>
</reference>
<dbReference type="Pfam" id="PF01636">
    <property type="entry name" value="APH"/>
    <property type="match status" value="1"/>
</dbReference>
<name>A0A165BQ53_9APHY</name>
<proteinExistence type="predicted"/>
<dbReference type="Proteomes" id="UP000076871">
    <property type="component" value="Unassembled WGS sequence"/>
</dbReference>
<evidence type="ECO:0000259" key="1">
    <source>
        <dbReference type="Pfam" id="PF01636"/>
    </source>
</evidence>